<sequence length="459" mass="52445">MKNVSRKTGIDKIEETDDNITGRGGLAFFVRYLTNIGIFSLLIGHFGDLRKSRKGLPVEDLFRQIFCWFLDGTSRHISWFDELAKDAGYAGTIEQSPDKMASSHAIKRFLRSFGIFKTWIFRKILKKMFIWRLRIANPAVIYIDIDTMVMNNDDAAGREGVGPTYKNTAGFQPLQLTWGRFVIDAVFRGGKCHSNHGKTVIKIITELVNLVRKEYREDAVIVLTGDSGFSDQKNFEAFEKLGICYAFGGRITKDIGKVVTSLAENAFGEFEKGKQRWRFADFGFIYGTWNMFRRLIFCQPVYKDGQMLLPFDRAETVIITNIRSDTVGDDMPEELTRLTDPANIVALYHSRGAAELVFRSLKDFGFEQMPFRKFPPNAALYYMMPVAFFLFEAFKEDILAPVIPLESYAGTVRRKFIDIAAKIVSHAGRITLKLTSAVFRRLKLRKIWEACHRAVPLIC</sequence>
<evidence type="ECO:0000313" key="3">
    <source>
        <dbReference type="EMBL" id="QTA86515.1"/>
    </source>
</evidence>
<name>A0A975BJX1_9BACT</name>
<keyword evidence="1" id="KW-0812">Transmembrane</keyword>
<reference evidence="3" key="1">
    <citation type="journal article" date="2021" name="Microb. Physiol.">
        <title>Proteogenomic Insights into the Physiology of Marine, Sulfate-Reducing, Filamentous Desulfonema limicola and Desulfonema magnum.</title>
        <authorList>
            <person name="Schnaars V."/>
            <person name="Wohlbrand L."/>
            <person name="Scheve S."/>
            <person name="Hinrichs C."/>
            <person name="Reinhardt R."/>
            <person name="Rabus R."/>
        </authorList>
    </citation>
    <scope>NUCLEOTIDE SEQUENCE</scope>
    <source>
        <strain evidence="3">4be13</strain>
    </source>
</reference>
<dbReference type="Proteomes" id="UP000663722">
    <property type="component" value="Chromosome"/>
</dbReference>
<dbReference type="KEGG" id="dmm:dnm_025390"/>
<gene>
    <name evidence="3" type="ORF">dnm_025390</name>
</gene>
<evidence type="ECO:0000313" key="4">
    <source>
        <dbReference type="Proteomes" id="UP000663722"/>
    </source>
</evidence>
<proteinExistence type="predicted"/>
<feature type="transmembrane region" description="Helical" evidence="1">
    <location>
        <begin position="26"/>
        <end position="46"/>
    </location>
</feature>
<dbReference type="NCBIfam" id="NF033539">
    <property type="entry name" value="transpos_IS1380"/>
    <property type="match status" value="1"/>
</dbReference>
<dbReference type="AlphaFoldDB" id="A0A975BJX1"/>
<evidence type="ECO:0000256" key="1">
    <source>
        <dbReference type="SAM" id="Phobius"/>
    </source>
</evidence>
<feature type="domain" description="Transposase DDE" evidence="2">
    <location>
        <begin position="18"/>
        <end position="450"/>
    </location>
</feature>
<dbReference type="EMBL" id="CP061800">
    <property type="protein sequence ID" value="QTA86515.1"/>
    <property type="molecule type" value="Genomic_DNA"/>
</dbReference>
<keyword evidence="1" id="KW-0472">Membrane</keyword>
<evidence type="ECO:0000259" key="2">
    <source>
        <dbReference type="Pfam" id="PF13701"/>
    </source>
</evidence>
<keyword evidence="4" id="KW-1185">Reference proteome</keyword>
<dbReference type="RefSeq" id="WP_207682118.1">
    <property type="nucleotide sequence ID" value="NZ_CP061800.1"/>
</dbReference>
<dbReference type="InterPro" id="IPR025668">
    <property type="entry name" value="Tnp_DDE_dom"/>
</dbReference>
<accession>A0A975BJX1</accession>
<keyword evidence="1" id="KW-1133">Transmembrane helix</keyword>
<dbReference type="Pfam" id="PF13701">
    <property type="entry name" value="DDE_Tnp_1_4"/>
    <property type="match status" value="1"/>
</dbReference>
<organism evidence="3 4">
    <name type="scientific">Desulfonema magnum</name>
    <dbReference type="NCBI Taxonomy" id="45655"/>
    <lineage>
        <taxon>Bacteria</taxon>
        <taxon>Pseudomonadati</taxon>
        <taxon>Thermodesulfobacteriota</taxon>
        <taxon>Desulfobacteria</taxon>
        <taxon>Desulfobacterales</taxon>
        <taxon>Desulfococcaceae</taxon>
        <taxon>Desulfonema</taxon>
    </lineage>
</organism>
<dbReference type="InterPro" id="IPR047960">
    <property type="entry name" value="Transpos_IS1380"/>
</dbReference>
<protein>
    <submittedName>
        <fullName evidence="3">Transposase DDE domain-containing protein</fullName>
    </submittedName>
</protein>